<dbReference type="InterPro" id="IPR035087">
    <property type="entry name" value="MatP_N"/>
</dbReference>
<keyword evidence="9" id="KW-1185">Reference proteome</keyword>
<evidence type="ECO:0000313" key="9">
    <source>
        <dbReference type="Proteomes" id="UP000092649"/>
    </source>
</evidence>
<comment type="subunit">
    <text evidence="5">Homodimer.</text>
</comment>
<dbReference type="OrthoDB" id="5814691at2"/>
<proteinExistence type="inferred from homology"/>
<organism evidence="8 9">
    <name type="scientific">Gallibacterium salpingitidis</name>
    <dbReference type="NCBI Taxonomy" id="505341"/>
    <lineage>
        <taxon>Bacteria</taxon>
        <taxon>Pseudomonadati</taxon>
        <taxon>Pseudomonadota</taxon>
        <taxon>Gammaproteobacteria</taxon>
        <taxon>Pasteurellales</taxon>
        <taxon>Pasteurellaceae</taxon>
        <taxon>Gallibacterium</taxon>
    </lineage>
</organism>
<dbReference type="Gene3D" id="1.10.1220.10">
    <property type="entry name" value="Met repressor-like"/>
    <property type="match status" value="1"/>
</dbReference>
<dbReference type="Pfam" id="PF06303">
    <property type="entry name" value="MatP"/>
    <property type="match status" value="1"/>
</dbReference>
<reference evidence="8 9" key="1">
    <citation type="submission" date="2014-11" db="EMBL/GenBank/DDBJ databases">
        <title>Pan-genome of Gallibacterium spp.</title>
        <authorList>
            <person name="Kudirkiene E."/>
            <person name="Bojesen A.M."/>
        </authorList>
    </citation>
    <scope>NUCLEOTIDE SEQUENCE [LARGE SCALE GENOMIC DNA]</scope>
    <source>
        <strain evidence="8 9">F150</strain>
    </source>
</reference>
<protein>
    <recommendedName>
        <fullName evidence="5">Macrodomain Ter protein</fullName>
    </recommendedName>
</protein>
<dbReference type="InterPro" id="IPR038339">
    <property type="entry name" value="MatP_N_sf"/>
</dbReference>
<evidence type="ECO:0000256" key="5">
    <source>
        <dbReference type="HAMAP-Rule" id="MF_01073"/>
    </source>
</evidence>
<dbReference type="GO" id="GO:0043565">
    <property type="term" value="F:sequence-specific DNA binding"/>
    <property type="evidence" value="ECO:0007669"/>
    <property type="project" value="UniProtKB-UniRule"/>
</dbReference>
<keyword evidence="2 5" id="KW-0132">Cell division</keyword>
<sequence>MRYQKLDNQETHWKWLYLTRKAREGVNITRYLEQSMAEDKIQQLTKLEHQTEEVKQWIENHMSLDLVIKLDQAIRAKRKRFFNAEKQTTKKKSIDLDYAVWHRLSRYSRKMKMTLSQTIMYMIDEQESKVLYESQIQAMKKNLKDLLK</sequence>
<dbReference type="GO" id="GO:0005737">
    <property type="term" value="C:cytoplasm"/>
    <property type="evidence" value="ECO:0007669"/>
    <property type="project" value="UniProtKB-SubCell"/>
</dbReference>
<accession>A0A1A7NTK0</accession>
<dbReference type="GO" id="GO:0006355">
    <property type="term" value="P:regulation of DNA-templated transcription"/>
    <property type="evidence" value="ECO:0007669"/>
    <property type="project" value="InterPro"/>
</dbReference>
<name>A0A1A7NTK0_9PAST</name>
<dbReference type="Gene3D" id="1.20.1270.380">
    <property type="entry name" value="MatP, N-terminal domain"/>
    <property type="match status" value="1"/>
</dbReference>
<evidence type="ECO:0000256" key="4">
    <source>
        <dbReference type="ARBA" id="ARBA00023306"/>
    </source>
</evidence>
<keyword evidence="1 5" id="KW-0963">Cytoplasm</keyword>
<dbReference type="NCBIfam" id="NF003471">
    <property type="entry name" value="PRK05097.1"/>
    <property type="match status" value="1"/>
</dbReference>
<evidence type="ECO:0000256" key="1">
    <source>
        <dbReference type="ARBA" id="ARBA00022490"/>
    </source>
</evidence>
<dbReference type="EMBL" id="JTJL01000050">
    <property type="protein sequence ID" value="OBW92324.1"/>
    <property type="molecule type" value="Genomic_DNA"/>
</dbReference>
<evidence type="ECO:0000256" key="3">
    <source>
        <dbReference type="ARBA" id="ARBA00023125"/>
    </source>
</evidence>
<feature type="domain" description="MatP N-terminal" evidence="6">
    <location>
        <begin position="2"/>
        <end position="85"/>
    </location>
</feature>
<dbReference type="GO" id="GO:0051301">
    <property type="term" value="P:cell division"/>
    <property type="evidence" value="ECO:0007669"/>
    <property type="project" value="UniProtKB-UniRule"/>
</dbReference>
<dbReference type="AlphaFoldDB" id="A0A1A7NTK0"/>
<comment type="function">
    <text evidence="5">Required for spatial organization of the terminus region of the chromosome (Ter macrodomain) during the cell cycle. Prevents early segregation of duplicated Ter macrodomains during cell division. Binds specifically to matS, which is a 13 bp signature motif repeated within the Ter macrodomain.</text>
</comment>
<evidence type="ECO:0000313" key="8">
    <source>
        <dbReference type="EMBL" id="OBW92324.1"/>
    </source>
</evidence>
<dbReference type="HAMAP" id="MF_01073">
    <property type="entry name" value="MatP"/>
    <property type="match status" value="1"/>
</dbReference>
<dbReference type="InterPro" id="IPR009390">
    <property type="entry name" value="MatP"/>
</dbReference>
<evidence type="ECO:0000259" key="7">
    <source>
        <dbReference type="Pfam" id="PF17414"/>
    </source>
</evidence>
<feature type="domain" description="MatP C-terminal ribbon-helix-helix" evidence="7">
    <location>
        <begin position="88"/>
        <end position="147"/>
    </location>
</feature>
<comment type="similarity">
    <text evidence="5">Belongs to the MatP family.</text>
</comment>
<dbReference type="InterPro" id="IPR013321">
    <property type="entry name" value="Arc_rbn_hlx_hlx"/>
</dbReference>
<dbReference type="PATRIC" id="fig|505341.3.peg.1848"/>
<comment type="caution">
    <text evidence="8">The sequence shown here is derived from an EMBL/GenBank/DDBJ whole genome shotgun (WGS) entry which is preliminary data.</text>
</comment>
<evidence type="ECO:0000256" key="2">
    <source>
        <dbReference type="ARBA" id="ARBA00022618"/>
    </source>
</evidence>
<dbReference type="RefSeq" id="WP_066109172.1">
    <property type="nucleotide sequence ID" value="NZ_JTJL01000050.1"/>
</dbReference>
<evidence type="ECO:0000259" key="6">
    <source>
        <dbReference type="Pfam" id="PF06303"/>
    </source>
</evidence>
<dbReference type="Proteomes" id="UP000092649">
    <property type="component" value="Unassembled WGS sequence"/>
</dbReference>
<comment type="subcellular location">
    <subcellularLocation>
        <location evidence="5">Cytoplasm</location>
    </subcellularLocation>
</comment>
<gene>
    <name evidence="5" type="primary">matP</name>
    <name evidence="8" type="ORF">QS62_09195</name>
</gene>
<keyword evidence="4 5" id="KW-0131">Cell cycle</keyword>
<dbReference type="Pfam" id="PF17414">
    <property type="entry name" value="MatP_C"/>
    <property type="match status" value="1"/>
</dbReference>
<dbReference type="InterPro" id="IPR035375">
    <property type="entry name" value="MatP_C"/>
</dbReference>
<keyword evidence="3 5" id="KW-0238">DNA-binding</keyword>